<dbReference type="OrthoDB" id="3729649at2"/>
<protein>
    <submittedName>
        <fullName evidence="2">Acetyltransferase (GNAT) family protein</fullName>
    </submittedName>
</protein>
<evidence type="ECO:0000259" key="1">
    <source>
        <dbReference type="PROSITE" id="PS51186"/>
    </source>
</evidence>
<sequence length="238" mass="26349">MDFVTVDPTTELWDEVYRELLRPSFPDNELSPADVLAQRLQHETAAATAAVDPDSGKPVAVALGEWSERSRVQLLSYLAVSRGQRGTGIGGRLLTAVREDWRERFRPCAVLAEVEHPSDHDGSRAHGDPDARVRFYERQGAKALELPHFQPALSEATPRTYGMLLLCLDLDSALRGPEPGTMDPSALHEFLAEYLRENEGEVGDDKPTKALFKALDRESGIPLRPLSEIESIPRSAKP</sequence>
<dbReference type="SUPFAM" id="SSF55729">
    <property type="entry name" value="Acyl-CoA N-acyltransferases (Nat)"/>
    <property type="match status" value="1"/>
</dbReference>
<gene>
    <name evidence="2" type="ORF">LX16_1819</name>
</gene>
<comment type="caution">
    <text evidence="2">The sequence shown here is derived from an EMBL/GenBank/DDBJ whole genome shotgun (WGS) entry which is preliminary data.</text>
</comment>
<keyword evidence="2" id="KW-0808">Transferase</keyword>
<dbReference type="Proteomes" id="UP000321617">
    <property type="component" value="Unassembled WGS sequence"/>
</dbReference>
<dbReference type="EMBL" id="VLLL01000005">
    <property type="protein sequence ID" value="TWJ16097.1"/>
    <property type="molecule type" value="Genomic_DNA"/>
</dbReference>
<dbReference type="AlphaFoldDB" id="A0A562VE56"/>
<evidence type="ECO:0000313" key="2">
    <source>
        <dbReference type="EMBL" id="TWJ16097.1"/>
    </source>
</evidence>
<dbReference type="GO" id="GO:0016747">
    <property type="term" value="F:acyltransferase activity, transferring groups other than amino-acyl groups"/>
    <property type="evidence" value="ECO:0007669"/>
    <property type="project" value="InterPro"/>
</dbReference>
<accession>A0A562VE56</accession>
<dbReference type="Pfam" id="PF00583">
    <property type="entry name" value="Acetyltransf_1"/>
    <property type="match status" value="1"/>
</dbReference>
<feature type="domain" description="N-acetyltransferase" evidence="1">
    <location>
        <begin position="4"/>
        <end position="160"/>
    </location>
</feature>
<reference evidence="2 3" key="1">
    <citation type="journal article" date="2013" name="Stand. Genomic Sci.">
        <title>Genomic Encyclopedia of Type Strains, Phase I: The one thousand microbial genomes (KMG-I) project.</title>
        <authorList>
            <person name="Kyrpides N.C."/>
            <person name="Woyke T."/>
            <person name="Eisen J.A."/>
            <person name="Garrity G."/>
            <person name="Lilburn T.G."/>
            <person name="Beck B.J."/>
            <person name="Whitman W.B."/>
            <person name="Hugenholtz P."/>
            <person name="Klenk H.P."/>
        </authorList>
    </citation>
    <scope>NUCLEOTIDE SEQUENCE [LARGE SCALE GENOMIC DNA]</scope>
    <source>
        <strain evidence="2 3">DSM 45044</strain>
    </source>
</reference>
<evidence type="ECO:0000313" key="3">
    <source>
        <dbReference type="Proteomes" id="UP000321617"/>
    </source>
</evidence>
<dbReference type="InterPro" id="IPR000182">
    <property type="entry name" value="GNAT_dom"/>
</dbReference>
<dbReference type="InterPro" id="IPR016181">
    <property type="entry name" value="Acyl_CoA_acyltransferase"/>
</dbReference>
<keyword evidence="3" id="KW-1185">Reference proteome</keyword>
<organism evidence="2 3">
    <name type="scientific">Stackebrandtia albiflava</name>
    <dbReference type="NCBI Taxonomy" id="406432"/>
    <lineage>
        <taxon>Bacteria</taxon>
        <taxon>Bacillati</taxon>
        <taxon>Actinomycetota</taxon>
        <taxon>Actinomycetes</taxon>
        <taxon>Glycomycetales</taxon>
        <taxon>Glycomycetaceae</taxon>
        <taxon>Stackebrandtia</taxon>
    </lineage>
</organism>
<name>A0A562VE56_9ACTN</name>
<proteinExistence type="predicted"/>
<dbReference type="PROSITE" id="PS51186">
    <property type="entry name" value="GNAT"/>
    <property type="match status" value="1"/>
</dbReference>
<dbReference type="Gene3D" id="3.40.630.30">
    <property type="match status" value="1"/>
</dbReference>
<dbReference type="RefSeq" id="WP_158645537.1">
    <property type="nucleotide sequence ID" value="NZ_BAABIJ010000001.1"/>
</dbReference>
<dbReference type="CDD" id="cd04301">
    <property type="entry name" value="NAT_SF"/>
    <property type="match status" value="1"/>
</dbReference>